<sequence>MLKPTEYYGKIMEVVDALDSTDSSTVAAVKPLPSEQLLEDILFVDSNFKIVSKSITLLESSKLQLSKALNIVDKVSGRQHLLKFVTSYECIGICIVAQKGQGENIPTCSHGCTLVHILSAGDIDDDGDDDDDDDDNYENDVHNKLGSHCIIPKGFSIAIAIAIAISFTRKINKIIASYTLGGETIPEVNECKYLGITFSSDLCWGEHVTDTVGKAWRALHFVMRVLRKGSDKSKEIAYKSLRLMPAPDVKALKLAPQPEAYCADLLVIDMIIEVLRIAFLQNIELFINRKHSFNSP</sequence>
<reference evidence="1 2" key="1">
    <citation type="journal article" date="2022" name="Allergy">
        <title>Genome assembly and annotation of Periplaneta americana reveal a comprehensive cockroach allergen profile.</title>
        <authorList>
            <person name="Wang L."/>
            <person name="Xiong Q."/>
            <person name="Saelim N."/>
            <person name="Wang L."/>
            <person name="Nong W."/>
            <person name="Wan A.T."/>
            <person name="Shi M."/>
            <person name="Liu X."/>
            <person name="Cao Q."/>
            <person name="Hui J.H.L."/>
            <person name="Sookrung N."/>
            <person name="Leung T.F."/>
            <person name="Tungtrongchitr A."/>
            <person name="Tsui S.K.W."/>
        </authorList>
    </citation>
    <scope>NUCLEOTIDE SEQUENCE [LARGE SCALE GENOMIC DNA]</scope>
    <source>
        <strain evidence="1">PWHHKU_190912</strain>
    </source>
</reference>
<organism evidence="1 2">
    <name type="scientific">Periplaneta americana</name>
    <name type="common">American cockroach</name>
    <name type="synonym">Blatta americana</name>
    <dbReference type="NCBI Taxonomy" id="6978"/>
    <lineage>
        <taxon>Eukaryota</taxon>
        <taxon>Metazoa</taxon>
        <taxon>Ecdysozoa</taxon>
        <taxon>Arthropoda</taxon>
        <taxon>Hexapoda</taxon>
        <taxon>Insecta</taxon>
        <taxon>Pterygota</taxon>
        <taxon>Neoptera</taxon>
        <taxon>Polyneoptera</taxon>
        <taxon>Dictyoptera</taxon>
        <taxon>Blattodea</taxon>
        <taxon>Blattoidea</taxon>
        <taxon>Blattidae</taxon>
        <taxon>Blattinae</taxon>
        <taxon>Periplaneta</taxon>
    </lineage>
</organism>
<dbReference type="EMBL" id="JAJSOF020000013">
    <property type="protein sequence ID" value="KAJ4442642.1"/>
    <property type="molecule type" value="Genomic_DNA"/>
</dbReference>
<evidence type="ECO:0000313" key="2">
    <source>
        <dbReference type="Proteomes" id="UP001148838"/>
    </source>
</evidence>
<proteinExistence type="predicted"/>
<evidence type="ECO:0000313" key="1">
    <source>
        <dbReference type="EMBL" id="KAJ4442642.1"/>
    </source>
</evidence>
<dbReference type="Proteomes" id="UP001148838">
    <property type="component" value="Unassembled WGS sequence"/>
</dbReference>
<keyword evidence="2" id="KW-1185">Reference proteome</keyword>
<comment type="caution">
    <text evidence="1">The sequence shown here is derived from an EMBL/GenBank/DDBJ whole genome shotgun (WGS) entry which is preliminary data.</text>
</comment>
<gene>
    <name evidence="1" type="ORF">ANN_04231</name>
</gene>
<protein>
    <submittedName>
        <fullName evidence="1">Uncharacterized protein</fullName>
    </submittedName>
</protein>
<name>A0ABQ8T9T9_PERAM</name>
<accession>A0ABQ8T9T9</accession>